<dbReference type="InterPro" id="IPR009563">
    <property type="entry name" value="SSSCA1"/>
</dbReference>
<proteinExistence type="predicted"/>
<gene>
    <name evidence="1" type="ORF">OSB1V03_LOCUS451</name>
</gene>
<accession>A0A7R9PTF2</accession>
<protein>
    <recommendedName>
        <fullName evidence="3">Sjoegren syndrome/scleroderma autoantigen 1</fullName>
    </recommendedName>
</protein>
<evidence type="ECO:0008006" key="3">
    <source>
        <dbReference type="Google" id="ProtNLM"/>
    </source>
</evidence>
<dbReference type="OrthoDB" id="28939at2759"/>
<dbReference type="Pfam" id="PF06677">
    <property type="entry name" value="Auto_anti-p27"/>
    <property type="match status" value="1"/>
</dbReference>
<name>A0A7R9PTF2_9ACAR</name>
<dbReference type="AlphaFoldDB" id="A0A7R9PTF2"/>
<reference evidence="1" key="1">
    <citation type="submission" date="2020-11" db="EMBL/GenBank/DDBJ databases">
        <authorList>
            <person name="Tran Van P."/>
        </authorList>
    </citation>
    <scope>NUCLEOTIDE SEQUENCE</scope>
</reference>
<organism evidence="1">
    <name type="scientific">Medioppia subpectinata</name>
    <dbReference type="NCBI Taxonomy" id="1979941"/>
    <lineage>
        <taxon>Eukaryota</taxon>
        <taxon>Metazoa</taxon>
        <taxon>Ecdysozoa</taxon>
        <taxon>Arthropoda</taxon>
        <taxon>Chelicerata</taxon>
        <taxon>Arachnida</taxon>
        <taxon>Acari</taxon>
        <taxon>Acariformes</taxon>
        <taxon>Sarcoptiformes</taxon>
        <taxon>Oribatida</taxon>
        <taxon>Brachypylina</taxon>
        <taxon>Oppioidea</taxon>
        <taxon>Oppiidae</taxon>
        <taxon>Medioppia</taxon>
    </lineage>
</organism>
<dbReference type="PANTHER" id="PTHR16537:SF1">
    <property type="entry name" value="PROTEIN ZNRD2"/>
    <property type="match status" value="1"/>
</dbReference>
<dbReference type="PANTHER" id="PTHR16537">
    <property type="entry name" value="SJOEGREN SYNDROME/SCLERODERMA AUTOANTIGEN 1"/>
    <property type="match status" value="1"/>
</dbReference>
<dbReference type="Proteomes" id="UP000759131">
    <property type="component" value="Unassembled WGS sequence"/>
</dbReference>
<keyword evidence="2" id="KW-1185">Reference proteome</keyword>
<dbReference type="InterPro" id="IPR051888">
    <property type="entry name" value="UPF0148_domain"/>
</dbReference>
<evidence type="ECO:0000313" key="2">
    <source>
        <dbReference type="Proteomes" id="UP000759131"/>
    </source>
</evidence>
<dbReference type="EMBL" id="OC854662">
    <property type="protein sequence ID" value="CAD7619954.1"/>
    <property type="molecule type" value="Genomic_DNA"/>
</dbReference>
<evidence type="ECO:0000313" key="1">
    <source>
        <dbReference type="EMBL" id="CAD7619954.1"/>
    </source>
</evidence>
<dbReference type="EMBL" id="CAJPIZ010000087">
    <property type="protein sequence ID" value="CAG2100384.1"/>
    <property type="molecule type" value="Genomic_DNA"/>
</dbReference>
<sequence>MSSKRDVDNQITKIMGTYLLKGYRLLDSHCPTCQTPLMKTKTSDVYCIYCNEVNKSMDSQNTNSSIESNVAMIEDIKDNESKTSRMSPNEITIDSVKVNTDNSEDIQRTISIVGQKMGWAANRLNVCDQISECFQILNFLNMSADLLLSLNKLNRNTDQ</sequence>